<dbReference type="RefSeq" id="WP_189355626.1">
    <property type="nucleotide sequence ID" value="NZ_BMYU01000001.1"/>
</dbReference>
<name>A0ABQ2XST7_9BURK</name>
<organism evidence="2 3">
    <name type="scientific">Undibacterium squillarum</name>
    <dbReference type="NCBI Taxonomy" id="1131567"/>
    <lineage>
        <taxon>Bacteria</taxon>
        <taxon>Pseudomonadati</taxon>
        <taxon>Pseudomonadota</taxon>
        <taxon>Betaproteobacteria</taxon>
        <taxon>Burkholderiales</taxon>
        <taxon>Oxalobacteraceae</taxon>
        <taxon>Undibacterium</taxon>
    </lineage>
</organism>
<keyword evidence="3" id="KW-1185">Reference proteome</keyword>
<comment type="caution">
    <text evidence="2">The sequence shown here is derived from an EMBL/GenBank/DDBJ whole genome shotgun (WGS) entry which is preliminary data.</text>
</comment>
<dbReference type="EMBL" id="BMYU01000001">
    <property type="protein sequence ID" value="GGX32542.1"/>
    <property type="molecule type" value="Genomic_DNA"/>
</dbReference>
<keyword evidence="1" id="KW-0732">Signal</keyword>
<evidence type="ECO:0000256" key="1">
    <source>
        <dbReference type="SAM" id="SignalP"/>
    </source>
</evidence>
<gene>
    <name evidence="2" type="ORF">GCM10010946_07200</name>
</gene>
<accession>A0ABQ2XST7</accession>
<reference evidence="3" key="1">
    <citation type="journal article" date="2019" name="Int. J. Syst. Evol. Microbiol.">
        <title>The Global Catalogue of Microorganisms (GCM) 10K type strain sequencing project: providing services to taxonomists for standard genome sequencing and annotation.</title>
        <authorList>
            <consortium name="The Broad Institute Genomics Platform"/>
            <consortium name="The Broad Institute Genome Sequencing Center for Infectious Disease"/>
            <person name="Wu L."/>
            <person name="Ma J."/>
        </authorList>
    </citation>
    <scope>NUCLEOTIDE SEQUENCE [LARGE SCALE GENOMIC DNA]</scope>
    <source>
        <strain evidence="3">KCTC 23917</strain>
    </source>
</reference>
<feature type="signal peptide" evidence="1">
    <location>
        <begin position="1"/>
        <end position="19"/>
    </location>
</feature>
<dbReference type="PANTHER" id="PTHR35567:SF1">
    <property type="entry name" value="CONSERVED FUNGAL PROTEIN (AFU_ORTHOLOGUE AFUA_1G14230)"/>
    <property type="match status" value="1"/>
</dbReference>
<evidence type="ECO:0000313" key="2">
    <source>
        <dbReference type="EMBL" id="GGX32542.1"/>
    </source>
</evidence>
<feature type="chain" id="PRO_5045315132" description="DUF3455 domain-containing protein" evidence="1">
    <location>
        <begin position="20"/>
        <end position="176"/>
    </location>
</feature>
<protein>
    <recommendedName>
        <fullName evidence="4">DUF3455 domain-containing protein</fullName>
    </recommendedName>
</protein>
<evidence type="ECO:0008006" key="4">
    <source>
        <dbReference type="Google" id="ProtNLM"/>
    </source>
</evidence>
<proteinExistence type="predicted"/>
<dbReference type="InterPro" id="IPR021851">
    <property type="entry name" value="DUF3455"/>
</dbReference>
<dbReference type="PANTHER" id="PTHR35567">
    <property type="entry name" value="MALATE DEHYDROGENASE (AFU_ORTHOLOGUE AFUA_2G13800)"/>
    <property type="match status" value="1"/>
</dbReference>
<dbReference type="Proteomes" id="UP000653343">
    <property type="component" value="Unassembled WGS sequence"/>
</dbReference>
<dbReference type="Pfam" id="PF11937">
    <property type="entry name" value="DUF3455"/>
    <property type="match status" value="1"/>
</dbReference>
<sequence>MNIMHVSVIAATLSLGLSACQVLPQRATTEAPASLQAPEGQKFMFELAAKGVQRYTCKGLANNGGFAWTFVAPQADLYQVSGAKTGDHGAGPYWAMADGGRIVGEVVAKADAPDANAIPWLLLKVKSNAGSGAFANVKSVQRVATTLGKAPATGCDATTEGSEIQVPYTASYNFLG</sequence>
<evidence type="ECO:0000313" key="3">
    <source>
        <dbReference type="Proteomes" id="UP000653343"/>
    </source>
</evidence>